<name>A0ABV7UJE4_9HYPH</name>
<comment type="caution">
    <text evidence="2">The sequence shown here is derived from an EMBL/GenBank/DDBJ whole genome shotgun (WGS) entry which is preliminary data.</text>
</comment>
<feature type="region of interest" description="Disordered" evidence="1">
    <location>
        <begin position="73"/>
        <end position="95"/>
    </location>
</feature>
<dbReference type="RefSeq" id="WP_244643200.1">
    <property type="nucleotide sequence ID" value="NZ_BNCG01000014.1"/>
</dbReference>
<accession>A0ABV7UJE4</accession>
<organism evidence="2 3">
    <name type="scientific">Camelimonas fluminis</name>
    <dbReference type="NCBI Taxonomy" id="1576911"/>
    <lineage>
        <taxon>Bacteria</taxon>
        <taxon>Pseudomonadati</taxon>
        <taxon>Pseudomonadota</taxon>
        <taxon>Alphaproteobacteria</taxon>
        <taxon>Hyphomicrobiales</taxon>
        <taxon>Chelatococcaceae</taxon>
        <taxon>Camelimonas</taxon>
    </lineage>
</organism>
<evidence type="ECO:0000313" key="3">
    <source>
        <dbReference type="Proteomes" id="UP001595704"/>
    </source>
</evidence>
<evidence type="ECO:0000313" key="2">
    <source>
        <dbReference type="EMBL" id="MFC3638428.1"/>
    </source>
</evidence>
<dbReference type="EMBL" id="JBHRYC010000073">
    <property type="protein sequence ID" value="MFC3638428.1"/>
    <property type="molecule type" value="Genomic_DNA"/>
</dbReference>
<dbReference type="Proteomes" id="UP001595704">
    <property type="component" value="Unassembled WGS sequence"/>
</dbReference>
<evidence type="ECO:0000256" key="1">
    <source>
        <dbReference type="SAM" id="MobiDB-lite"/>
    </source>
</evidence>
<reference evidence="3" key="1">
    <citation type="journal article" date="2019" name="Int. J. Syst. Evol. Microbiol.">
        <title>The Global Catalogue of Microorganisms (GCM) 10K type strain sequencing project: providing services to taxonomists for standard genome sequencing and annotation.</title>
        <authorList>
            <consortium name="The Broad Institute Genomics Platform"/>
            <consortium name="The Broad Institute Genome Sequencing Center for Infectious Disease"/>
            <person name="Wu L."/>
            <person name="Ma J."/>
        </authorList>
    </citation>
    <scope>NUCLEOTIDE SEQUENCE [LARGE SCALE GENOMIC DNA]</scope>
    <source>
        <strain evidence="3">KCTC 42282</strain>
    </source>
</reference>
<proteinExistence type="predicted"/>
<protein>
    <submittedName>
        <fullName evidence="2">Uncharacterized protein</fullName>
    </submittedName>
</protein>
<keyword evidence="3" id="KW-1185">Reference proteome</keyword>
<sequence length="95" mass="9622">MFSDITSGAGACQIGCAVCPGEAAHAAAATPPVQAAPAPDWRHGSVGPRRQLVVPEDQRFCASHACGAACVDHGHGDTARPANDDDGDRTLMAAE</sequence>
<gene>
    <name evidence="2" type="ORF">ACFONL_13795</name>
</gene>